<dbReference type="AlphaFoldDB" id="A0A7E4WBJ5"/>
<protein>
    <submittedName>
        <fullName evidence="2">FTH domain-containing protein</fullName>
    </submittedName>
</protein>
<dbReference type="Proteomes" id="UP000492821">
    <property type="component" value="Unassembled WGS sequence"/>
</dbReference>
<name>A0A7E4WBJ5_PANRE</name>
<keyword evidence="1" id="KW-1185">Reference proteome</keyword>
<organism evidence="1 2">
    <name type="scientific">Panagrellus redivivus</name>
    <name type="common">Microworm</name>
    <dbReference type="NCBI Taxonomy" id="6233"/>
    <lineage>
        <taxon>Eukaryota</taxon>
        <taxon>Metazoa</taxon>
        <taxon>Ecdysozoa</taxon>
        <taxon>Nematoda</taxon>
        <taxon>Chromadorea</taxon>
        <taxon>Rhabditida</taxon>
        <taxon>Tylenchina</taxon>
        <taxon>Panagrolaimomorpha</taxon>
        <taxon>Panagrolaimoidea</taxon>
        <taxon>Panagrolaimidae</taxon>
        <taxon>Panagrellus</taxon>
    </lineage>
</organism>
<accession>A0A7E4WBJ5</accession>
<reference evidence="2" key="2">
    <citation type="submission" date="2020-10" db="UniProtKB">
        <authorList>
            <consortium name="WormBaseParasite"/>
        </authorList>
    </citation>
    <scope>IDENTIFICATION</scope>
</reference>
<evidence type="ECO:0000313" key="1">
    <source>
        <dbReference type="Proteomes" id="UP000492821"/>
    </source>
</evidence>
<dbReference type="WBParaSite" id="Pan_g9312.t1">
    <property type="protein sequence ID" value="Pan_g9312.t1"/>
    <property type="gene ID" value="Pan_g9312"/>
</dbReference>
<reference evidence="1" key="1">
    <citation type="journal article" date="2013" name="Genetics">
        <title>The draft genome and transcriptome of Panagrellus redivivus are shaped by the harsh demands of a free-living lifestyle.</title>
        <authorList>
            <person name="Srinivasan J."/>
            <person name="Dillman A.R."/>
            <person name="Macchietto M.G."/>
            <person name="Heikkinen L."/>
            <person name="Lakso M."/>
            <person name="Fracchia K.M."/>
            <person name="Antoshechkin I."/>
            <person name="Mortazavi A."/>
            <person name="Wong G."/>
            <person name="Sternberg P.W."/>
        </authorList>
    </citation>
    <scope>NUCLEOTIDE SEQUENCE [LARGE SCALE GENOMIC DNA]</scope>
    <source>
        <strain evidence="1">MT8872</strain>
    </source>
</reference>
<evidence type="ECO:0000313" key="2">
    <source>
        <dbReference type="WBParaSite" id="Pan_g9312.t1"/>
    </source>
</evidence>
<proteinExistence type="predicted"/>
<sequence>MSSGNAIQRFTYDWLIRFAELHPIETRKTKRLKVVHYGPQHSRLAQVSPLFTTLLNRYMPIILKPYDVLYFESLPMRVRTPQGQRLTIPDKNGRIFVITKTVASYRSCRAGALTTRLSKRVYYTDVKSTFASNSSFTPYELMYLAREAVNKLQFSNCFVTEVVKFTDLWPLLRRKTTVGLDIKNLSFEKAEMAKVLLNQPSEIHISDFYVHLDLSIEKVMLFIECFLFCPQFPTRLDICFEKGYQHSSLEQIAATIKERMIASGYVWNIENGENTEISFYSTFLNSNVLQALIVRTTNKMFYVLHN</sequence>